<reference evidence="5" key="1">
    <citation type="submission" date="2025-08" db="UniProtKB">
        <authorList>
            <consortium name="RefSeq"/>
        </authorList>
    </citation>
    <scope>IDENTIFICATION</scope>
    <source>
        <tissue evidence="5">Whole sample</tissue>
    </source>
</reference>
<keyword evidence="2" id="KW-0732">Signal</keyword>
<evidence type="ECO:0000259" key="3">
    <source>
        <dbReference type="PROSITE" id="PS51406"/>
    </source>
</evidence>
<dbReference type="FunFam" id="3.90.215.10:FF:000001">
    <property type="entry name" value="Tenascin isoform 1"/>
    <property type="match status" value="1"/>
</dbReference>
<dbReference type="GO" id="GO:0005615">
    <property type="term" value="C:extracellular space"/>
    <property type="evidence" value="ECO:0007669"/>
    <property type="project" value="TreeGrafter"/>
</dbReference>
<organism evidence="4 5">
    <name type="scientific">Crassostrea virginica</name>
    <name type="common">Eastern oyster</name>
    <dbReference type="NCBI Taxonomy" id="6565"/>
    <lineage>
        <taxon>Eukaryota</taxon>
        <taxon>Metazoa</taxon>
        <taxon>Spiralia</taxon>
        <taxon>Lophotrochozoa</taxon>
        <taxon>Mollusca</taxon>
        <taxon>Bivalvia</taxon>
        <taxon>Autobranchia</taxon>
        <taxon>Pteriomorphia</taxon>
        <taxon>Ostreida</taxon>
        <taxon>Ostreoidea</taxon>
        <taxon>Ostreidae</taxon>
        <taxon>Crassostrea</taxon>
    </lineage>
</organism>
<dbReference type="NCBIfam" id="NF040941">
    <property type="entry name" value="GGGWT_bact"/>
    <property type="match status" value="1"/>
</dbReference>
<dbReference type="InterPro" id="IPR020837">
    <property type="entry name" value="Fibrinogen_CS"/>
</dbReference>
<protein>
    <submittedName>
        <fullName evidence="5">Techylectin-5A-like isoform X2</fullName>
    </submittedName>
</protein>
<feature type="chain" id="PRO_5034735223" evidence="2">
    <location>
        <begin position="19"/>
        <end position="244"/>
    </location>
</feature>
<dbReference type="AlphaFoldDB" id="A0A8B8B1B8"/>
<accession>A0A8B8B1B8</accession>
<proteinExistence type="predicted"/>
<dbReference type="InterPro" id="IPR036056">
    <property type="entry name" value="Fibrinogen-like_C"/>
</dbReference>
<dbReference type="Proteomes" id="UP000694844">
    <property type="component" value="Chromosome 8"/>
</dbReference>
<dbReference type="Pfam" id="PF00147">
    <property type="entry name" value="Fibrinogen_C"/>
    <property type="match status" value="1"/>
</dbReference>
<evidence type="ECO:0000313" key="5">
    <source>
        <dbReference type="RefSeq" id="XP_022296409.1"/>
    </source>
</evidence>
<dbReference type="PROSITE" id="PS00514">
    <property type="entry name" value="FIBRINOGEN_C_1"/>
    <property type="match status" value="1"/>
</dbReference>
<dbReference type="OrthoDB" id="6272435at2759"/>
<sequence length="244" mass="28316">MMLNAIAYCTFLAFPIAGFILEGNSPGHVQGPAVEQFPKDCQDVLWEGNTDSKVYQIYPQGSGELDVFCDQHTDGGGWTVIQRRMNGVIDFFRNWNDYKYGFGNKTGEYWLGNHRIYEIVQQGFYELRVDLEDFNNERRYAIYKRFYIGDESSGYSFNVEDYTGTSGDSLTIHNGGQFHTKDRDINTCAQRFKGGWWYTNCHQSNLNGLYLTGNHQSYADGINWRAWHGYHYSLKSTEMKIRRL</sequence>
<dbReference type="SMART" id="SM00186">
    <property type="entry name" value="FBG"/>
    <property type="match status" value="1"/>
</dbReference>
<dbReference type="CDD" id="cd00087">
    <property type="entry name" value="FReD"/>
    <property type="match status" value="1"/>
</dbReference>
<dbReference type="InterPro" id="IPR002181">
    <property type="entry name" value="Fibrinogen_a/b/g_C_dom"/>
</dbReference>
<dbReference type="RefSeq" id="XP_022296409.1">
    <property type="nucleotide sequence ID" value="XM_022440701.1"/>
</dbReference>
<dbReference type="PANTHER" id="PTHR19143">
    <property type="entry name" value="FIBRINOGEN/TENASCIN/ANGIOPOEITIN"/>
    <property type="match status" value="1"/>
</dbReference>
<dbReference type="PROSITE" id="PS51406">
    <property type="entry name" value="FIBRINOGEN_C_2"/>
    <property type="match status" value="1"/>
</dbReference>
<gene>
    <name evidence="5" type="primary">LOC111106152</name>
</gene>
<feature type="domain" description="Fibrinogen C-terminal" evidence="3">
    <location>
        <begin position="32"/>
        <end position="244"/>
    </location>
</feature>
<evidence type="ECO:0000256" key="2">
    <source>
        <dbReference type="SAM" id="SignalP"/>
    </source>
</evidence>
<dbReference type="GeneID" id="111106152"/>
<dbReference type="InterPro" id="IPR014716">
    <property type="entry name" value="Fibrinogen_a/b/g_C_1"/>
</dbReference>
<dbReference type="PANTHER" id="PTHR19143:SF458">
    <property type="entry name" value="FIBRINOGEN C-TERMINAL DOMAIN-CONTAINING PROTEIN-RELATED"/>
    <property type="match status" value="1"/>
</dbReference>
<keyword evidence="1" id="KW-1015">Disulfide bond</keyword>
<evidence type="ECO:0000313" key="4">
    <source>
        <dbReference type="Proteomes" id="UP000694844"/>
    </source>
</evidence>
<dbReference type="Gene3D" id="3.90.215.10">
    <property type="entry name" value="Gamma Fibrinogen, chain A, domain 1"/>
    <property type="match status" value="1"/>
</dbReference>
<evidence type="ECO:0000256" key="1">
    <source>
        <dbReference type="ARBA" id="ARBA00023157"/>
    </source>
</evidence>
<keyword evidence="4" id="KW-1185">Reference proteome</keyword>
<dbReference type="SUPFAM" id="SSF56496">
    <property type="entry name" value="Fibrinogen C-terminal domain-like"/>
    <property type="match status" value="1"/>
</dbReference>
<feature type="signal peptide" evidence="2">
    <location>
        <begin position="1"/>
        <end position="18"/>
    </location>
</feature>
<name>A0A8B8B1B8_CRAVI</name>
<dbReference type="InterPro" id="IPR050373">
    <property type="entry name" value="Fibrinogen_C-term_domain"/>
</dbReference>